<proteinExistence type="predicted"/>
<protein>
    <submittedName>
        <fullName evidence="3">Uncharacterized protein</fullName>
    </submittedName>
</protein>
<keyword evidence="2" id="KW-1133">Transmembrane helix</keyword>
<name>A0A420YH22_9PEZI</name>
<keyword evidence="4" id="KW-1185">Reference proteome</keyword>
<organism evidence="3 4">
    <name type="scientific">Coniochaeta pulveracea</name>
    <dbReference type="NCBI Taxonomy" id="177199"/>
    <lineage>
        <taxon>Eukaryota</taxon>
        <taxon>Fungi</taxon>
        <taxon>Dikarya</taxon>
        <taxon>Ascomycota</taxon>
        <taxon>Pezizomycotina</taxon>
        <taxon>Sordariomycetes</taxon>
        <taxon>Sordariomycetidae</taxon>
        <taxon>Coniochaetales</taxon>
        <taxon>Coniochaetaceae</taxon>
        <taxon>Coniochaeta</taxon>
    </lineage>
</organism>
<feature type="region of interest" description="Disordered" evidence="1">
    <location>
        <begin position="127"/>
        <end position="149"/>
    </location>
</feature>
<evidence type="ECO:0000256" key="1">
    <source>
        <dbReference type="SAM" id="MobiDB-lite"/>
    </source>
</evidence>
<feature type="transmembrane region" description="Helical" evidence="2">
    <location>
        <begin position="31"/>
        <end position="58"/>
    </location>
</feature>
<keyword evidence="2" id="KW-0472">Membrane</keyword>
<sequence>MAIPNPIYGIVLPFLCLFTLPLAIFAGITTALAFCVLMFRVVLVYVDIALSLVPLYLLGRAGPAHAQQHHRGLSAPYGQGQWSPTPTTPTGTDGSGLASPSGRSSPLRSPTLPLGYWPVTTGHRSTLGSPILGRRSRRPSLSANSAGAITPGKDAAADVTIPFAFPSTTTSSTSGIARDFEGIGGWRLGQEADDDSDWAKINSRLELPLERMSRQSGQESSHHYRTPTVGSTGVPVTPGEGGFLMMKSPKRKEAPHSVESSVREEVPSRYGRIGASPNSSRVRLGQGVVHFTDGNVHRGDGYFPAGWIS</sequence>
<reference evidence="3 4" key="1">
    <citation type="submission" date="2018-08" db="EMBL/GenBank/DDBJ databases">
        <title>Draft genome of the lignicolous fungus Coniochaeta pulveracea.</title>
        <authorList>
            <person name="Borstlap C.J."/>
            <person name="De Witt R.N."/>
            <person name="Botha A."/>
            <person name="Volschenk H."/>
        </authorList>
    </citation>
    <scope>NUCLEOTIDE SEQUENCE [LARGE SCALE GENOMIC DNA]</scope>
    <source>
        <strain evidence="3 4">CAB683</strain>
    </source>
</reference>
<dbReference type="Proteomes" id="UP000275385">
    <property type="component" value="Unassembled WGS sequence"/>
</dbReference>
<feature type="region of interest" description="Disordered" evidence="1">
    <location>
        <begin position="211"/>
        <end position="236"/>
    </location>
</feature>
<feature type="region of interest" description="Disordered" evidence="1">
    <location>
        <begin position="249"/>
        <end position="279"/>
    </location>
</feature>
<feature type="compositionally biased region" description="Low complexity" evidence="1">
    <location>
        <begin position="226"/>
        <end position="236"/>
    </location>
</feature>
<dbReference type="OrthoDB" id="4492972at2759"/>
<dbReference type="AlphaFoldDB" id="A0A420YH22"/>
<feature type="region of interest" description="Disordered" evidence="1">
    <location>
        <begin position="69"/>
        <end position="109"/>
    </location>
</feature>
<evidence type="ECO:0000313" key="3">
    <source>
        <dbReference type="EMBL" id="RKU47174.1"/>
    </source>
</evidence>
<keyword evidence="2" id="KW-0812">Transmembrane</keyword>
<accession>A0A420YH22</accession>
<gene>
    <name evidence="3" type="ORF">DL546_007502</name>
</gene>
<dbReference type="EMBL" id="QVQW01000010">
    <property type="protein sequence ID" value="RKU47174.1"/>
    <property type="molecule type" value="Genomic_DNA"/>
</dbReference>
<comment type="caution">
    <text evidence="3">The sequence shown here is derived from an EMBL/GenBank/DDBJ whole genome shotgun (WGS) entry which is preliminary data.</text>
</comment>
<feature type="compositionally biased region" description="Basic and acidic residues" evidence="1">
    <location>
        <begin position="251"/>
        <end position="267"/>
    </location>
</feature>
<evidence type="ECO:0000256" key="2">
    <source>
        <dbReference type="SAM" id="Phobius"/>
    </source>
</evidence>
<feature type="transmembrane region" description="Helical" evidence="2">
    <location>
        <begin position="7"/>
        <end position="25"/>
    </location>
</feature>
<evidence type="ECO:0000313" key="4">
    <source>
        <dbReference type="Proteomes" id="UP000275385"/>
    </source>
</evidence>
<feature type="compositionally biased region" description="Low complexity" evidence="1">
    <location>
        <begin position="78"/>
        <end position="109"/>
    </location>
</feature>